<keyword evidence="1" id="KW-0805">Transcription regulation</keyword>
<dbReference type="InterPro" id="IPR036388">
    <property type="entry name" value="WH-like_DNA-bd_sf"/>
</dbReference>
<keyword evidence="3" id="KW-0804">Transcription</keyword>
<dbReference type="Proteomes" id="UP000251571">
    <property type="component" value="Unassembled WGS sequence"/>
</dbReference>
<dbReference type="InterPro" id="IPR036390">
    <property type="entry name" value="WH_DNA-bd_sf"/>
</dbReference>
<gene>
    <name evidence="5" type="ORF">BCF38_10320</name>
    <name evidence="6" type="ORF">SAMN05421539_10320</name>
</gene>
<reference evidence="6 8" key="1">
    <citation type="submission" date="2016-10" db="EMBL/GenBank/DDBJ databases">
        <authorList>
            <person name="Cai Z."/>
        </authorList>
    </citation>
    <scope>NUCLEOTIDE SEQUENCE [LARGE SCALE GENOMIC DNA]</scope>
    <source>
        <strain evidence="6 8">DSM 25227</strain>
    </source>
</reference>
<evidence type="ECO:0000313" key="7">
    <source>
        <dbReference type="Proteomes" id="UP000245839"/>
    </source>
</evidence>
<dbReference type="OrthoDB" id="8638122at2"/>
<protein>
    <submittedName>
        <fullName evidence="5">DNA-binding GntR family transcriptional regulator</fullName>
    </submittedName>
    <submittedName>
        <fullName evidence="6">DNA-binding transcriptional regulator, GntR family</fullName>
    </submittedName>
</protein>
<dbReference type="Proteomes" id="UP000245839">
    <property type="component" value="Unassembled WGS sequence"/>
</dbReference>
<keyword evidence="7" id="KW-1185">Reference proteome</keyword>
<dbReference type="RefSeq" id="WP_109563810.1">
    <property type="nucleotide sequence ID" value="NZ_QGDJ01000003.1"/>
</dbReference>
<organism evidence="6 8">
    <name type="scientific">Jannaschia seohaensis</name>
    <dbReference type="NCBI Taxonomy" id="475081"/>
    <lineage>
        <taxon>Bacteria</taxon>
        <taxon>Pseudomonadati</taxon>
        <taxon>Pseudomonadota</taxon>
        <taxon>Alphaproteobacteria</taxon>
        <taxon>Rhodobacterales</taxon>
        <taxon>Roseobacteraceae</taxon>
        <taxon>Jannaschia</taxon>
    </lineage>
</organism>
<dbReference type="InterPro" id="IPR008920">
    <property type="entry name" value="TF_FadR/GntR_C"/>
</dbReference>
<dbReference type="PANTHER" id="PTHR43537">
    <property type="entry name" value="TRANSCRIPTIONAL REGULATOR, GNTR FAMILY"/>
    <property type="match status" value="1"/>
</dbReference>
<dbReference type="PROSITE" id="PS50949">
    <property type="entry name" value="HTH_GNTR"/>
    <property type="match status" value="1"/>
</dbReference>
<dbReference type="PRINTS" id="PR00035">
    <property type="entry name" value="HTHGNTR"/>
</dbReference>
<dbReference type="SMART" id="SM00895">
    <property type="entry name" value="FCD"/>
    <property type="match status" value="1"/>
</dbReference>
<evidence type="ECO:0000256" key="3">
    <source>
        <dbReference type="ARBA" id="ARBA00023163"/>
    </source>
</evidence>
<evidence type="ECO:0000313" key="6">
    <source>
        <dbReference type="EMBL" id="SSA44193.1"/>
    </source>
</evidence>
<keyword evidence="2 6" id="KW-0238">DNA-binding</keyword>
<evidence type="ECO:0000313" key="8">
    <source>
        <dbReference type="Proteomes" id="UP000251571"/>
    </source>
</evidence>
<sequence length="221" mass="24971">MSEASSRAQASAEWVAERLRDMIVKGDLPPGARIVERRISADLNVSRTPVREALKLLRADGLIEISMHRGAQVTRYTEKEAEDLFDLIAVIEGLAAERLAERLTARTLRRLEDLHVRMLKEYEARDTSAYFDTNTEIHDTIVEEAGNLILAESHRRVMVRARRGRFMAIVDADRWLQAVNEHEAVMAAFRARDAAAAGAIWREHLRHTGETVADVLRHAGD</sequence>
<dbReference type="PANTHER" id="PTHR43537:SF50">
    <property type="entry name" value="TRANSCRIPTIONAL REGULATORY PROTEIN"/>
    <property type="match status" value="1"/>
</dbReference>
<dbReference type="Gene3D" id="1.10.10.10">
    <property type="entry name" value="Winged helix-like DNA-binding domain superfamily/Winged helix DNA-binding domain"/>
    <property type="match status" value="1"/>
</dbReference>
<feature type="domain" description="HTH gntR-type" evidence="4">
    <location>
        <begin position="9"/>
        <end position="76"/>
    </location>
</feature>
<evidence type="ECO:0000259" key="4">
    <source>
        <dbReference type="PROSITE" id="PS50949"/>
    </source>
</evidence>
<proteinExistence type="predicted"/>
<dbReference type="Gene3D" id="1.20.120.530">
    <property type="entry name" value="GntR ligand-binding domain-like"/>
    <property type="match status" value="1"/>
</dbReference>
<dbReference type="Pfam" id="PF00392">
    <property type="entry name" value="GntR"/>
    <property type="match status" value="1"/>
</dbReference>
<name>A0A2Y9C733_9RHOB</name>
<dbReference type="Pfam" id="PF07729">
    <property type="entry name" value="FCD"/>
    <property type="match status" value="1"/>
</dbReference>
<dbReference type="SUPFAM" id="SSF46785">
    <property type="entry name" value="Winged helix' DNA-binding domain"/>
    <property type="match status" value="1"/>
</dbReference>
<dbReference type="EMBL" id="QGDJ01000003">
    <property type="protein sequence ID" value="PWJ20205.1"/>
    <property type="molecule type" value="Genomic_DNA"/>
</dbReference>
<evidence type="ECO:0000313" key="5">
    <source>
        <dbReference type="EMBL" id="PWJ20205.1"/>
    </source>
</evidence>
<dbReference type="CDD" id="cd07377">
    <property type="entry name" value="WHTH_GntR"/>
    <property type="match status" value="1"/>
</dbReference>
<dbReference type="InterPro" id="IPR000524">
    <property type="entry name" value="Tscrpt_reg_HTH_GntR"/>
</dbReference>
<dbReference type="SUPFAM" id="SSF48008">
    <property type="entry name" value="GntR ligand-binding domain-like"/>
    <property type="match status" value="1"/>
</dbReference>
<evidence type="ECO:0000256" key="1">
    <source>
        <dbReference type="ARBA" id="ARBA00023015"/>
    </source>
</evidence>
<dbReference type="SMART" id="SM00345">
    <property type="entry name" value="HTH_GNTR"/>
    <property type="match status" value="1"/>
</dbReference>
<evidence type="ECO:0000256" key="2">
    <source>
        <dbReference type="ARBA" id="ARBA00023125"/>
    </source>
</evidence>
<dbReference type="GO" id="GO:0003700">
    <property type="term" value="F:DNA-binding transcription factor activity"/>
    <property type="evidence" value="ECO:0007669"/>
    <property type="project" value="InterPro"/>
</dbReference>
<dbReference type="GO" id="GO:0003677">
    <property type="term" value="F:DNA binding"/>
    <property type="evidence" value="ECO:0007669"/>
    <property type="project" value="UniProtKB-KW"/>
</dbReference>
<reference evidence="5 7" key="2">
    <citation type="submission" date="2018-03" db="EMBL/GenBank/DDBJ databases">
        <title>Genomic Encyclopedia of Archaeal and Bacterial Type Strains, Phase II (KMG-II): from individual species to whole genera.</title>
        <authorList>
            <person name="Goeker M."/>
        </authorList>
    </citation>
    <scope>NUCLEOTIDE SEQUENCE [LARGE SCALE GENOMIC DNA]</scope>
    <source>
        <strain evidence="5 7">DSM 25227</strain>
    </source>
</reference>
<accession>A0A2Y9C733</accession>
<dbReference type="AlphaFoldDB" id="A0A2Y9C733"/>
<dbReference type="EMBL" id="UETC01000003">
    <property type="protein sequence ID" value="SSA44193.1"/>
    <property type="molecule type" value="Genomic_DNA"/>
</dbReference>
<dbReference type="InterPro" id="IPR011711">
    <property type="entry name" value="GntR_C"/>
</dbReference>